<feature type="region of interest" description="Disordered" evidence="1">
    <location>
        <begin position="76"/>
        <end position="100"/>
    </location>
</feature>
<reference evidence="3 4" key="1">
    <citation type="submission" date="2024-08" db="EMBL/GenBank/DDBJ databases">
        <authorList>
            <person name="Paterson S."/>
        </authorList>
    </citation>
    <scope>NUCLEOTIDE SEQUENCE [LARGE SCALE GENOMIC DNA]</scope>
</reference>
<feature type="chain" id="PRO_5044830092" evidence="2">
    <location>
        <begin position="21"/>
        <end position="100"/>
    </location>
</feature>
<accession>A0ABC9HII5</accession>
<dbReference type="AlphaFoldDB" id="A0ABC9HII5"/>
<dbReference type="Proteomes" id="UP001189180">
    <property type="component" value="Unassembled WGS sequence"/>
</dbReference>
<keyword evidence="4" id="KW-1185">Reference proteome</keyword>
<evidence type="ECO:0000313" key="3">
    <source>
        <dbReference type="EMBL" id="CAM0512220.1"/>
    </source>
</evidence>
<keyword evidence="2" id="KW-0732">Signal</keyword>
<organism evidence="3 4">
    <name type="scientific">Fasciola hepatica</name>
    <name type="common">Liver fluke</name>
    <dbReference type="NCBI Taxonomy" id="6192"/>
    <lineage>
        <taxon>Eukaryota</taxon>
        <taxon>Metazoa</taxon>
        <taxon>Spiralia</taxon>
        <taxon>Lophotrochozoa</taxon>
        <taxon>Platyhelminthes</taxon>
        <taxon>Trematoda</taxon>
        <taxon>Digenea</taxon>
        <taxon>Plagiorchiida</taxon>
        <taxon>Echinostomata</taxon>
        <taxon>Echinostomatoidea</taxon>
        <taxon>Fasciolidae</taxon>
        <taxon>Fasciola</taxon>
    </lineage>
</organism>
<proteinExistence type="predicted"/>
<evidence type="ECO:0000256" key="2">
    <source>
        <dbReference type="SAM" id="SignalP"/>
    </source>
</evidence>
<protein>
    <submittedName>
        <fullName evidence="3">Uncharacterized protein</fullName>
    </submittedName>
</protein>
<evidence type="ECO:0000313" key="4">
    <source>
        <dbReference type="Proteomes" id="UP001189180"/>
    </source>
</evidence>
<name>A0ABC9HII5_FASHE</name>
<comment type="caution">
    <text evidence="3">The sequence shown here is derived from an EMBL/GenBank/DDBJ whole genome shotgun (WGS) entry which is preliminary data.</text>
</comment>
<gene>
    <name evidence="3" type="ORF">FHB240107_LOCUS6557</name>
</gene>
<dbReference type="PROSITE" id="PS51257">
    <property type="entry name" value="PROKAR_LIPOPROTEIN"/>
    <property type="match status" value="1"/>
</dbReference>
<feature type="signal peptide" evidence="2">
    <location>
        <begin position="1"/>
        <end position="20"/>
    </location>
</feature>
<evidence type="ECO:0000256" key="1">
    <source>
        <dbReference type="SAM" id="MobiDB-lite"/>
    </source>
</evidence>
<dbReference type="EMBL" id="CANUEZ050000199">
    <property type="protein sequence ID" value="CAM0512220.1"/>
    <property type="molecule type" value="Genomic_DNA"/>
</dbReference>
<sequence length="100" mass="11501">MSLRFGITIWILVIACGTFSNNVYSSAQMLIPEAMQYRGPIGSVPVMRIRDGMYEYHKRRPGNFTTRNQLKYKKDLTPNLPCYLPGQSEKNSGTEPRDRK</sequence>